<evidence type="ECO:0000313" key="1">
    <source>
        <dbReference type="EMBL" id="GAA4263096.1"/>
    </source>
</evidence>
<evidence type="ECO:0008006" key="3">
    <source>
        <dbReference type="Google" id="ProtNLM"/>
    </source>
</evidence>
<evidence type="ECO:0000313" key="2">
    <source>
        <dbReference type="Proteomes" id="UP001500620"/>
    </source>
</evidence>
<organism evidence="1 2">
    <name type="scientific">Dactylosporangium darangshiense</name>
    <dbReference type="NCBI Taxonomy" id="579108"/>
    <lineage>
        <taxon>Bacteria</taxon>
        <taxon>Bacillati</taxon>
        <taxon>Actinomycetota</taxon>
        <taxon>Actinomycetes</taxon>
        <taxon>Micromonosporales</taxon>
        <taxon>Micromonosporaceae</taxon>
        <taxon>Dactylosporangium</taxon>
    </lineage>
</organism>
<gene>
    <name evidence="1" type="ORF">GCM10022255_104550</name>
</gene>
<comment type="caution">
    <text evidence="1">The sequence shown here is derived from an EMBL/GenBank/DDBJ whole genome shotgun (WGS) entry which is preliminary data.</text>
</comment>
<sequence length="149" mass="15135">MEDGFEIDEVRVGVLLEEATPVGDDLDELDETGHVPASGYRGEHRAGTARRIAVLGDQALRTAATAVGLEVATVLTGVVAGIVRRAGADAADGATVRAGSFDIGDVELKFGVKAVLGAGKAVEALLTATGEATVEVTVKLKQRPPGSAS</sequence>
<accession>A0ABP8DT75</accession>
<keyword evidence="2" id="KW-1185">Reference proteome</keyword>
<protein>
    <recommendedName>
        <fullName evidence="3">Asp23/Gls24 family envelope stress response protein</fullName>
    </recommendedName>
</protein>
<dbReference type="RefSeq" id="WP_345141776.1">
    <property type="nucleotide sequence ID" value="NZ_BAABAT010000061.1"/>
</dbReference>
<dbReference type="Proteomes" id="UP001500620">
    <property type="component" value="Unassembled WGS sequence"/>
</dbReference>
<reference evidence="2" key="1">
    <citation type="journal article" date="2019" name="Int. J. Syst. Evol. Microbiol.">
        <title>The Global Catalogue of Microorganisms (GCM) 10K type strain sequencing project: providing services to taxonomists for standard genome sequencing and annotation.</title>
        <authorList>
            <consortium name="The Broad Institute Genomics Platform"/>
            <consortium name="The Broad Institute Genome Sequencing Center for Infectious Disease"/>
            <person name="Wu L."/>
            <person name="Ma J."/>
        </authorList>
    </citation>
    <scope>NUCLEOTIDE SEQUENCE [LARGE SCALE GENOMIC DNA]</scope>
    <source>
        <strain evidence="2">JCM 17441</strain>
    </source>
</reference>
<name>A0ABP8DT75_9ACTN</name>
<proteinExistence type="predicted"/>
<dbReference type="EMBL" id="BAABAT010000061">
    <property type="protein sequence ID" value="GAA4263096.1"/>
    <property type="molecule type" value="Genomic_DNA"/>
</dbReference>